<feature type="transmembrane region" description="Helical" evidence="4">
    <location>
        <begin position="425"/>
        <end position="444"/>
    </location>
</feature>
<comment type="caution">
    <text evidence="6">The sequence shown here is derived from an EMBL/GenBank/DDBJ whole genome shotgun (WGS) entry which is preliminary data.</text>
</comment>
<dbReference type="InterPro" id="IPR052378">
    <property type="entry name" value="NosR_regulator"/>
</dbReference>
<dbReference type="InterPro" id="IPR017896">
    <property type="entry name" value="4Fe4S_Fe-S-bd"/>
</dbReference>
<evidence type="ECO:0000313" key="7">
    <source>
        <dbReference type="Proteomes" id="UP000035760"/>
    </source>
</evidence>
<dbReference type="Proteomes" id="UP000035760">
    <property type="component" value="Unassembled WGS sequence"/>
</dbReference>
<dbReference type="GO" id="GO:0010181">
    <property type="term" value="F:FMN binding"/>
    <property type="evidence" value="ECO:0007669"/>
    <property type="project" value="InterPro"/>
</dbReference>
<proteinExistence type="predicted"/>
<evidence type="ECO:0000256" key="3">
    <source>
        <dbReference type="ARBA" id="ARBA00023136"/>
    </source>
</evidence>
<feature type="domain" description="FMN-binding" evidence="5">
    <location>
        <begin position="113"/>
        <end position="207"/>
    </location>
</feature>
<dbReference type="STRING" id="1400863.BN873_980085"/>
<dbReference type="EMBL" id="CBTJ020000111">
    <property type="protein sequence ID" value="CDI04484.1"/>
    <property type="molecule type" value="Genomic_DNA"/>
</dbReference>
<gene>
    <name evidence="6" type="primary">nosR</name>
    <name evidence="6" type="ORF">BN873_980085</name>
</gene>
<feature type="transmembrane region" description="Helical" evidence="4">
    <location>
        <begin position="512"/>
        <end position="534"/>
    </location>
</feature>
<dbReference type="Pfam" id="PF04205">
    <property type="entry name" value="FMN_bind"/>
    <property type="match status" value="1"/>
</dbReference>
<accession>W6MBS3</accession>
<dbReference type="InterPro" id="IPR007329">
    <property type="entry name" value="FMN-bd"/>
</dbReference>
<evidence type="ECO:0000256" key="4">
    <source>
        <dbReference type="SAM" id="Phobius"/>
    </source>
</evidence>
<keyword evidence="7" id="KW-1185">Reference proteome</keyword>
<evidence type="ECO:0000259" key="5">
    <source>
        <dbReference type="SMART" id="SM00900"/>
    </source>
</evidence>
<dbReference type="GO" id="GO:0003677">
    <property type="term" value="F:DNA binding"/>
    <property type="evidence" value="ECO:0007669"/>
    <property type="project" value="InterPro"/>
</dbReference>
<dbReference type="SMART" id="SM00900">
    <property type="entry name" value="FMN_bind"/>
    <property type="match status" value="1"/>
</dbReference>
<evidence type="ECO:0000313" key="6">
    <source>
        <dbReference type="EMBL" id="CDI04484.1"/>
    </source>
</evidence>
<dbReference type="SUPFAM" id="SSF54862">
    <property type="entry name" value="4Fe-4S ferredoxins"/>
    <property type="match status" value="1"/>
</dbReference>
<dbReference type="InterPro" id="IPR011399">
    <property type="entry name" value="NosR"/>
</dbReference>
<comment type="subcellular location">
    <subcellularLocation>
        <location evidence="1">Cell membrane</location>
    </subcellularLocation>
</comment>
<dbReference type="Pfam" id="PF12801">
    <property type="entry name" value="Fer4_5"/>
    <property type="match status" value="2"/>
</dbReference>
<feature type="transmembrane region" description="Helical" evidence="4">
    <location>
        <begin position="465"/>
        <end position="492"/>
    </location>
</feature>
<keyword evidence="2" id="KW-1003">Cell membrane</keyword>
<dbReference type="GO" id="GO:0045893">
    <property type="term" value="P:positive regulation of DNA-templated transcription"/>
    <property type="evidence" value="ECO:0007669"/>
    <property type="project" value="InterPro"/>
</dbReference>
<sequence length="744" mass="83779">MGNPRPAAVKPPFMNVHSVLPYPKAHRTPAIGFIFLVLLLFPLLAAASSYEAPLPAQLSTDPDLCAYAPCKDIMPEADSFSTRKGKPAYVEAYHNRQLIGYVFLSTDIVDIPAYSGKPVVTLLGMDAAGKIIGVKILKHSEPILLVGIPESELTKFIKQFVGRFAWDKVEIGKARSGEGFVGIDAITGATVTVIAQNQVVMRSAYEIAKQTGIVQPIPKPQAQFTTIQEKLNWDALLKEGSVQHLRVMPKDLELGEGKEPYIDLYFGYLNAPNVGPNVLGERNYQRLMADLKPGEHAIFIIANGSSSFKGSGFVRGGIYDRIQVSQEMDTFTFRDTDYLNLYGISAAGAPRFRESGIFIIRSPSFSAAYPWSLVFLANKQDKETGAKTFINFDREYWLAPRYLQGGHPKLVKPDPTWLKVWKAKWLEILLFVLLLIGVTVAHVRRDDLTRRSTHKDKRWVAYPKYFFWTVSVLFVGYYAMAQPSITHVLTWFHSIIFQWKWELFLSDPLIFIFWWFIIITTLIWGRGLFCGWLCPYGSLTELAYKITRASGFKRFQFFLPKPLHDKLKWLKYGVFVVLLLVSFYSMGLAEKMAEIEPFKTTFLVGVLNRSWPFVLFWLVLFGASMLTERPFCKYLCPLGAGLAIPSQFRLFGLKRKTECQTCKACAAGCGSLAIDAQGRIDQRECLLCLDCMVLYYDTHACPPLSKERKRRERAGLPLTPISAKGYFILIVSEPTPTAAASGQS</sequence>
<keyword evidence="3 4" id="KW-0472">Membrane</keyword>
<protein>
    <submittedName>
        <fullName evidence="6">Nitrous oxide reductase regulatory protein NosR</fullName>
    </submittedName>
</protein>
<feature type="transmembrane region" description="Helical" evidence="4">
    <location>
        <begin position="569"/>
        <end position="589"/>
    </location>
</feature>
<evidence type="ECO:0000256" key="2">
    <source>
        <dbReference type="ARBA" id="ARBA00022475"/>
    </source>
</evidence>
<dbReference type="GO" id="GO:0005886">
    <property type="term" value="C:plasma membrane"/>
    <property type="evidence" value="ECO:0007669"/>
    <property type="project" value="UniProtKB-SubCell"/>
</dbReference>
<dbReference type="PANTHER" id="PTHR30224">
    <property type="entry name" value="ELECTRON TRANSPORT PROTEIN"/>
    <property type="match status" value="1"/>
</dbReference>
<keyword evidence="4" id="KW-1133">Transmembrane helix</keyword>
<reference evidence="6" key="2">
    <citation type="submission" date="2014-03" db="EMBL/GenBank/DDBJ databases">
        <title>Candidatus Competibacter-lineage genomes retrieved from metagenomes reveal functional metabolic diversity.</title>
        <authorList>
            <person name="McIlroy S.J."/>
            <person name="Albertsen M."/>
            <person name="Andresen E.K."/>
            <person name="Saunders A.M."/>
            <person name="Kristiansen R."/>
            <person name="Stokholm-Bjerregaard M."/>
            <person name="Nielsen K.L."/>
            <person name="Nielsen P.H."/>
        </authorList>
    </citation>
    <scope>NUCLEOTIDE SEQUENCE</scope>
    <source>
        <strain evidence="6">Run_A_D11</strain>
    </source>
</reference>
<dbReference type="AlphaFoldDB" id="W6MBS3"/>
<dbReference type="PANTHER" id="PTHR30224:SF4">
    <property type="entry name" value="ELECTRON TRANSPORT PROTEIN YCCM-RELATED"/>
    <property type="match status" value="1"/>
</dbReference>
<reference evidence="6" key="1">
    <citation type="submission" date="2013-07" db="EMBL/GenBank/DDBJ databases">
        <authorList>
            <person name="McIlroy S."/>
        </authorList>
    </citation>
    <scope>NUCLEOTIDE SEQUENCE [LARGE SCALE GENOMIC DNA]</scope>
    <source>
        <strain evidence="6">Run_A_D11</strain>
    </source>
</reference>
<name>W6MBS3_9GAMM</name>
<feature type="transmembrane region" description="Helical" evidence="4">
    <location>
        <begin position="609"/>
        <end position="627"/>
    </location>
</feature>
<evidence type="ECO:0000256" key="1">
    <source>
        <dbReference type="ARBA" id="ARBA00004236"/>
    </source>
</evidence>
<keyword evidence="4" id="KW-0812">Transmembrane</keyword>
<dbReference type="PIRSF" id="PIRSF036354">
    <property type="entry name" value="NosR"/>
    <property type="match status" value="1"/>
</dbReference>
<organism evidence="6 7">
    <name type="scientific">Candidatus Competibacter denitrificans Run_A_D11</name>
    <dbReference type="NCBI Taxonomy" id="1400863"/>
    <lineage>
        <taxon>Bacteria</taxon>
        <taxon>Pseudomonadati</taxon>
        <taxon>Pseudomonadota</taxon>
        <taxon>Gammaproteobacteria</taxon>
        <taxon>Candidatus Competibacteraceae</taxon>
        <taxon>Candidatus Competibacter</taxon>
    </lineage>
</organism>